<organism evidence="1 2">
    <name type="scientific">Streptomyces phage Paedore</name>
    <dbReference type="NCBI Taxonomy" id="2108134"/>
    <lineage>
        <taxon>Viruses</taxon>
        <taxon>Duplodnaviria</taxon>
        <taxon>Heunggongvirae</taxon>
        <taxon>Uroviricota</taxon>
        <taxon>Caudoviricetes</taxon>
        <taxon>Arquatrovirinae</taxon>
        <taxon>Arequatrovirus</taxon>
        <taxon>Arequatrovirus paedore</taxon>
    </lineage>
</organism>
<keyword evidence="2" id="KW-1185">Reference proteome</keyword>
<dbReference type="KEGG" id="vg:64471847"/>
<dbReference type="InterPro" id="IPR029052">
    <property type="entry name" value="Metallo-depent_PP-like"/>
</dbReference>
<protein>
    <submittedName>
        <fullName evidence="1">MRE11 double-strand break endo/exonuclease</fullName>
    </submittedName>
</protein>
<sequence>MSELLEELLAKPVGPTVPTRQTDPEKDFTRQIEVKGDAADVTVRAETFEQTETAATDVLKGQGLDPAEWTVTGFRSSEWTMANGDTGVSTRFSFARAQCATVADERPPIDELLAAIDSTSIVPMGTGPRVAGSPHTYIVALGDMQFGKIDGDGVEGTLQRVIDCLDEAAELLSLYRYRFAIRHVHIAWLGDHIEGFVSQGGANTWRTQLTLNEQIRLTRRVMLHALLLFAPLCERLTMAAVPGNHGEAVRINGKGVTRYDDSHDTESLIAVKDAAELNPDRFGHVEFYVPDTDELIVVVECSGTVVGHAHGHQWRPGKHFEWWKGQAFNQASPMHLVDLLLAGHLHHEFVDSDGWRSFLQPPAMESESTWWRHSKGTTGAPGLIVAITKDGRVPVKEVVSQ</sequence>
<evidence type="ECO:0000313" key="2">
    <source>
        <dbReference type="Proteomes" id="UP000240673"/>
    </source>
</evidence>
<dbReference type="Proteomes" id="UP000240673">
    <property type="component" value="Segment"/>
</dbReference>
<evidence type="ECO:0000313" key="1">
    <source>
        <dbReference type="EMBL" id="AVO22527.1"/>
    </source>
</evidence>
<gene>
    <name evidence="1" type="primary">44</name>
    <name evidence="1" type="ORF">PBI_PAEDORE_44</name>
</gene>
<reference evidence="1 2" key="1">
    <citation type="submission" date="2018-02" db="EMBL/GenBank/DDBJ databases">
        <authorList>
            <person name="Zack K.M."/>
            <person name="Dedrick R.M."/>
            <person name="Ward M."/>
            <person name="Garlena R.A."/>
            <person name="Russell D.A."/>
            <person name="Pope W.H."/>
            <person name="Jacobs-Sera D."/>
            <person name="Hatfull G.F."/>
        </authorList>
    </citation>
    <scope>NUCLEOTIDE SEQUENCE [LARGE SCALE GENOMIC DNA]</scope>
</reference>
<dbReference type="SUPFAM" id="SSF56300">
    <property type="entry name" value="Metallo-dependent phosphatases"/>
    <property type="match status" value="1"/>
</dbReference>
<dbReference type="EMBL" id="MH001460">
    <property type="protein sequence ID" value="AVO22527.1"/>
    <property type="molecule type" value="Genomic_DNA"/>
</dbReference>
<proteinExistence type="predicted"/>
<accession>A0A2P1JTQ1</accession>
<name>A0A2P1JTQ1_9CAUD</name>
<dbReference type="GeneID" id="64471847"/>
<dbReference type="RefSeq" id="YP_010055910.1">
    <property type="nucleotide sequence ID" value="NC_054671.1"/>
</dbReference>